<organism evidence="1 2">
    <name type="scientific">Trifolium medium</name>
    <dbReference type="NCBI Taxonomy" id="97028"/>
    <lineage>
        <taxon>Eukaryota</taxon>
        <taxon>Viridiplantae</taxon>
        <taxon>Streptophyta</taxon>
        <taxon>Embryophyta</taxon>
        <taxon>Tracheophyta</taxon>
        <taxon>Spermatophyta</taxon>
        <taxon>Magnoliopsida</taxon>
        <taxon>eudicotyledons</taxon>
        <taxon>Gunneridae</taxon>
        <taxon>Pentapetalae</taxon>
        <taxon>rosids</taxon>
        <taxon>fabids</taxon>
        <taxon>Fabales</taxon>
        <taxon>Fabaceae</taxon>
        <taxon>Papilionoideae</taxon>
        <taxon>50 kb inversion clade</taxon>
        <taxon>NPAAA clade</taxon>
        <taxon>Hologalegina</taxon>
        <taxon>IRL clade</taxon>
        <taxon>Trifolieae</taxon>
        <taxon>Trifolium</taxon>
    </lineage>
</organism>
<sequence>MARCAASFNNGRKSLWQLRIARPGMARHAGTKFKFACVTDNCASRRDDGAAR</sequence>
<comment type="caution">
    <text evidence="1">The sequence shown here is derived from an EMBL/GenBank/DDBJ whole genome shotgun (WGS) entry which is preliminary data.</text>
</comment>
<proteinExistence type="predicted"/>
<accession>A0A392SNN3</accession>
<dbReference type="Proteomes" id="UP000265520">
    <property type="component" value="Unassembled WGS sequence"/>
</dbReference>
<evidence type="ECO:0000313" key="2">
    <source>
        <dbReference type="Proteomes" id="UP000265520"/>
    </source>
</evidence>
<dbReference type="AlphaFoldDB" id="A0A392SNN3"/>
<reference evidence="1 2" key="1">
    <citation type="journal article" date="2018" name="Front. Plant Sci.">
        <title>Red Clover (Trifolium pratense) and Zigzag Clover (T. medium) - A Picture of Genomic Similarities and Differences.</title>
        <authorList>
            <person name="Dluhosova J."/>
            <person name="Istvanek J."/>
            <person name="Nedelnik J."/>
            <person name="Repkova J."/>
        </authorList>
    </citation>
    <scope>NUCLEOTIDE SEQUENCE [LARGE SCALE GENOMIC DNA]</scope>
    <source>
        <strain evidence="2">cv. 10/8</strain>
        <tissue evidence="1">Leaf</tissue>
    </source>
</reference>
<name>A0A392SNN3_9FABA</name>
<protein>
    <submittedName>
        <fullName evidence="1">Uncharacterized protein</fullName>
    </submittedName>
</protein>
<feature type="non-terminal residue" evidence="1">
    <location>
        <position position="52"/>
    </location>
</feature>
<evidence type="ECO:0000313" key="1">
    <source>
        <dbReference type="EMBL" id="MCI50032.1"/>
    </source>
</evidence>
<dbReference type="EMBL" id="LXQA010410375">
    <property type="protein sequence ID" value="MCI50032.1"/>
    <property type="molecule type" value="Genomic_DNA"/>
</dbReference>
<keyword evidence="2" id="KW-1185">Reference proteome</keyword>